<evidence type="ECO:0000313" key="5">
    <source>
        <dbReference type="Proteomes" id="UP000053039"/>
    </source>
</evidence>
<proteinExistence type="predicted"/>
<dbReference type="PANTHER" id="PTHR44858:SF1">
    <property type="entry name" value="UDP-N-ACETYLGLUCOSAMINE--PEPTIDE N-ACETYLGLUCOSAMINYLTRANSFERASE SPINDLY-RELATED"/>
    <property type="match status" value="1"/>
</dbReference>
<sequence>MGRADEQNRLRLLLEQLDASGPDEGHVVLVRGQGGVGKSTLLARMREIVTEQRPRYGWRRRPLTTVFLDWGENPLRSVAAASADGLEVWQLLAAVAAALEESCGASAERAFDDFRRQASQLPELVERAKKLTVLDEQGGAQPVLSAKEAQALVSELGALGLTVAGIPVGQKSVEKAVAGVFTAGSAAHRLRHGSVDAQLFRQLVDAKSELVQAFGRGMRTLARRQPVVVMMDTCELLGPTLLEVRQIVARSGPRTVWVLGTRLEDGQQRAEDSVAERLLRGIPDTRLHDMPLLMFDYGSAAAYLSARQPALSEQEIDQAVGFSRGLPLALALIVQSLKNGMRVEEICERPSEAYGLPSQVVQKLALRYLTHTATVAALADDRSKLCALALAQHNDPDVLAALWDVPAADVRTVTDRLTARHDFMSSHHRVLHDDVRAAILNLLLRKDERAAMREVNQRAADFLRERARRAGHRSVDEQLADDQWRRDIAALVWHTLWADPRAGTTLLLQLLPWAEAVPDLRDQLIQHAQFFAPTCLPDDRITLTGLRVFSDGFWWSDGDERERRVARQRVLAACTTNPLDLAAQPPASVYRNLWAAATAEAAGLHRADAVALLRTAAHHPLLPGTVTARRITSMATDLTRGWRAMGDMTPAERQDELTLHEIIVRHDPTDSDAHRVLGDCLATAGRWQEAEDTYCEALHHDPTNSHAHTGLGVCLATAGRWQEAEASLREALHHNPTRSNAHHSLGICHMEAGRWQEAEASLREALHHDPTYSSAHSTLGVVLWLRDDMTGAESCFRSALSADARSIGTPRLGLLLLHTGRTDEARAVLENAPAGDVRRELFLAVALHASDPAQVPARLEAALAVSEQPSNPRRLTGPFTQTLERALALAAVGRGAQGAAELRAVSGSRTPYEVFEKPCYDQLAKVIDSVQLEPILQVWREIITTAPHSCGPWGPPTTP</sequence>
<dbReference type="Proteomes" id="UP000053039">
    <property type="component" value="Unassembled WGS sequence"/>
</dbReference>
<dbReference type="Pfam" id="PF13432">
    <property type="entry name" value="TPR_16"/>
    <property type="match status" value="1"/>
</dbReference>
<organism evidence="4 5">
    <name type="scientific">Streptomyces pseudovenezuelae</name>
    <dbReference type="NCBI Taxonomy" id="67350"/>
    <lineage>
        <taxon>Bacteria</taxon>
        <taxon>Bacillati</taxon>
        <taxon>Actinomycetota</taxon>
        <taxon>Actinomycetes</taxon>
        <taxon>Kitasatosporales</taxon>
        <taxon>Streptomycetaceae</taxon>
        <taxon>Streptomyces</taxon>
        <taxon>Streptomyces aurantiacus group</taxon>
    </lineage>
</organism>
<dbReference type="InterPro" id="IPR027417">
    <property type="entry name" value="P-loop_NTPase"/>
</dbReference>
<dbReference type="PANTHER" id="PTHR44858">
    <property type="entry name" value="TETRATRICOPEPTIDE REPEAT PROTEIN 6"/>
    <property type="match status" value="1"/>
</dbReference>
<evidence type="ECO:0000256" key="2">
    <source>
        <dbReference type="ARBA" id="ARBA00022803"/>
    </source>
</evidence>
<evidence type="ECO:0000313" key="4">
    <source>
        <dbReference type="EMBL" id="KUM82350.1"/>
    </source>
</evidence>
<dbReference type="SMART" id="SM00028">
    <property type="entry name" value="TPR"/>
    <property type="match status" value="4"/>
</dbReference>
<dbReference type="PRINTS" id="PR00364">
    <property type="entry name" value="DISEASERSIST"/>
</dbReference>
<dbReference type="Pfam" id="PF14559">
    <property type="entry name" value="TPR_19"/>
    <property type="match status" value="1"/>
</dbReference>
<keyword evidence="1" id="KW-0677">Repeat</keyword>
<feature type="repeat" description="TPR" evidence="3">
    <location>
        <begin position="705"/>
        <end position="738"/>
    </location>
</feature>
<dbReference type="PROSITE" id="PS50005">
    <property type="entry name" value="TPR"/>
    <property type="match status" value="3"/>
</dbReference>
<dbReference type="InterPro" id="IPR050498">
    <property type="entry name" value="Ycf3"/>
</dbReference>
<accession>A0A124H8C7</accession>
<dbReference type="Gene3D" id="1.25.40.10">
    <property type="entry name" value="Tetratricopeptide repeat domain"/>
    <property type="match status" value="1"/>
</dbReference>
<feature type="repeat" description="TPR" evidence="3">
    <location>
        <begin position="671"/>
        <end position="704"/>
    </location>
</feature>
<dbReference type="SUPFAM" id="SSF48452">
    <property type="entry name" value="TPR-like"/>
    <property type="match status" value="1"/>
</dbReference>
<dbReference type="InterPro" id="IPR011990">
    <property type="entry name" value="TPR-like_helical_dom_sf"/>
</dbReference>
<keyword evidence="2 3" id="KW-0802">TPR repeat</keyword>
<dbReference type="SUPFAM" id="SSF52540">
    <property type="entry name" value="P-loop containing nucleoside triphosphate hydrolases"/>
    <property type="match status" value="1"/>
</dbReference>
<gene>
    <name evidence="4" type="ORF">AQI94_42065</name>
</gene>
<evidence type="ECO:0000256" key="3">
    <source>
        <dbReference type="PROSITE-ProRule" id="PRU00339"/>
    </source>
</evidence>
<reference evidence="4 5" key="1">
    <citation type="submission" date="2015-10" db="EMBL/GenBank/DDBJ databases">
        <title>Draft genome sequence of Streptomyces pseudovenezuelae DSM 40212, type strain for the species Streptomyces pseudovenezuelae.</title>
        <authorList>
            <person name="Ruckert C."/>
            <person name="Winkler A."/>
            <person name="Kalinowski J."/>
            <person name="Kampfer P."/>
            <person name="Glaeser S."/>
        </authorList>
    </citation>
    <scope>NUCLEOTIDE SEQUENCE [LARGE SCALE GENOMIC DNA]</scope>
    <source>
        <strain evidence="4 5">DSM 40212</strain>
    </source>
</reference>
<name>A0A124H8C7_9ACTN</name>
<comment type="caution">
    <text evidence="4">The sequence shown here is derived from an EMBL/GenBank/DDBJ whole genome shotgun (WGS) entry which is preliminary data.</text>
</comment>
<dbReference type="EMBL" id="LMWM01000063">
    <property type="protein sequence ID" value="KUM82350.1"/>
    <property type="molecule type" value="Genomic_DNA"/>
</dbReference>
<dbReference type="AlphaFoldDB" id="A0A124H8C7"/>
<evidence type="ECO:0000256" key="1">
    <source>
        <dbReference type="ARBA" id="ARBA00022737"/>
    </source>
</evidence>
<dbReference type="InterPro" id="IPR019734">
    <property type="entry name" value="TPR_rpt"/>
</dbReference>
<protein>
    <submittedName>
        <fullName evidence="4">Uncharacterized protein</fullName>
    </submittedName>
</protein>
<feature type="repeat" description="TPR" evidence="3">
    <location>
        <begin position="739"/>
        <end position="772"/>
    </location>
</feature>